<feature type="signal peptide" evidence="1">
    <location>
        <begin position="1"/>
        <end position="16"/>
    </location>
</feature>
<reference evidence="4" key="1">
    <citation type="journal article" date="2015" name="Nat. Genet.">
        <title>The genome and transcriptome of the zoonotic hookworm Ancylostoma ceylanicum identify infection-specific gene families.</title>
        <authorList>
            <person name="Schwarz E.M."/>
            <person name="Hu Y."/>
            <person name="Antoshechkin I."/>
            <person name="Miller M.M."/>
            <person name="Sternberg P.W."/>
            <person name="Aroian R.V."/>
        </authorList>
    </citation>
    <scope>NUCLEOTIDE SEQUENCE</scope>
    <source>
        <strain evidence="4">HY135</strain>
    </source>
</reference>
<dbReference type="Pfam" id="PF00024">
    <property type="entry name" value="PAN_1"/>
    <property type="match status" value="1"/>
</dbReference>
<keyword evidence="1" id="KW-0732">Signal</keyword>
<comment type="caution">
    <text evidence="3">The sequence shown here is derived from an EMBL/GenBank/DDBJ whole genome shotgun (WGS) entry which is preliminary data.</text>
</comment>
<keyword evidence="4" id="KW-1185">Reference proteome</keyword>
<feature type="chain" id="PRO_5001492367" description="Apple domain-containing protein" evidence="1">
    <location>
        <begin position="17"/>
        <end position="357"/>
    </location>
</feature>
<dbReference type="AlphaFoldDB" id="A0A016UHG4"/>
<evidence type="ECO:0000259" key="2">
    <source>
        <dbReference type="PROSITE" id="PS50948"/>
    </source>
</evidence>
<evidence type="ECO:0000256" key="1">
    <source>
        <dbReference type="SAM" id="SignalP"/>
    </source>
</evidence>
<sequence>MLLLWLLGILYSSADAVDLGINYKLLECFDYKRNYWLVGYAFHTSSVEFKDECLRVCLSALIRGSRCKSAMHIPGDDQCVISDQDQLSRPDLFVENDAHNTFTVNYFRNTCVDPPQKEGGRLEARLTGFRGGEGILELAQRKGQNPKLLAIMTGLQENKNFHLIYMPDIELSSCYKAGIMNSHKGQKLITIDSDSRGMAIQPWTDIDFHILDDGVIDKVYTGPVNHPCITEYRAFALPRRTTNAARQTIRAMWLPKLMFYICFPPFLKQKHIHKEERWKHRQNINTFNPWAVPLSSALPRRVVIVVEAGTSNVIDCGKLQIHGNVSDWQRAINGGLDTIRVTILHVIALLVTVLIFV</sequence>
<accession>A0A016UHG4</accession>
<dbReference type="InterPro" id="IPR003609">
    <property type="entry name" value="Pan_app"/>
</dbReference>
<evidence type="ECO:0000313" key="3">
    <source>
        <dbReference type="EMBL" id="EYC14346.1"/>
    </source>
</evidence>
<dbReference type="OrthoDB" id="5849052at2759"/>
<dbReference type="Gene3D" id="3.50.4.10">
    <property type="entry name" value="Hepatocyte Growth Factor"/>
    <property type="match status" value="1"/>
</dbReference>
<dbReference type="PROSITE" id="PS50948">
    <property type="entry name" value="PAN"/>
    <property type="match status" value="1"/>
</dbReference>
<feature type="domain" description="Apple" evidence="2">
    <location>
        <begin position="28"/>
        <end position="111"/>
    </location>
</feature>
<dbReference type="STRING" id="53326.A0A016UHG4"/>
<dbReference type="Proteomes" id="UP000024635">
    <property type="component" value="Unassembled WGS sequence"/>
</dbReference>
<protein>
    <recommendedName>
        <fullName evidence="2">Apple domain-containing protein</fullName>
    </recommendedName>
</protein>
<gene>
    <name evidence="3" type="primary">Acey_s0041.g483</name>
    <name evidence="3" type="synonym">Acey-C34C12.7</name>
    <name evidence="3" type="ORF">Y032_0041g483</name>
</gene>
<name>A0A016UHG4_9BILA</name>
<dbReference type="CDD" id="cd01099">
    <property type="entry name" value="PAN_AP_HGF"/>
    <property type="match status" value="1"/>
</dbReference>
<dbReference type="SUPFAM" id="SSF57414">
    <property type="entry name" value="Hairpin loop containing domain-like"/>
    <property type="match status" value="1"/>
</dbReference>
<evidence type="ECO:0000313" key="4">
    <source>
        <dbReference type="Proteomes" id="UP000024635"/>
    </source>
</evidence>
<organism evidence="3 4">
    <name type="scientific">Ancylostoma ceylanicum</name>
    <dbReference type="NCBI Taxonomy" id="53326"/>
    <lineage>
        <taxon>Eukaryota</taxon>
        <taxon>Metazoa</taxon>
        <taxon>Ecdysozoa</taxon>
        <taxon>Nematoda</taxon>
        <taxon>Chromadorea</taxon>
        <taxon>Rhabditida</taxon>
        <taxon>Rhabditina</taxon>
        <taxon>Rhabditomorpha</taxon>
        <taxon>Strongyloidea</taxon>
        <taxon>Ancylostomatidae</taxon>
        <taxon>Ancylostomatinae</taxon>
        <taxon>Ancylostoma</taxon>
    </lineage>
</organism>
<proteinExistence type="predicted"/>
<dbReference type="EMBL" id="JARK01001377">
    <property type="protein sequence ID" value="EYC14346.1"/>
    <property type="molecule type" value="Genomic_DNA"/>
</dbReference>